<evidence type="ECO:0000256" key="3">
    <source>
        <dbReference type="ARBA" id="ARBA00004413"/>
    </source>
</evidence>
<evidence type="ECO:0000256" key="6">
    <source>
        <dbReference type="ARBA" id="ARBA00022475"/>
    </source>
</evidence>
<organism evidence="16 17">
    <name type="scientific">Takifugu rubripes</name>
    <name type="common">Japanese pufferfish</name>
    <name type="synonym">Fugu rubripes</name>
    <dbReference type="NCBI Taxonomy" id="31033"/>
    <lineage>
        <taxon>Eukaryota</taxon>
        <taxon>Metazoa</taxon>
        <taxon>Chordata</taxon>
        <taxon>Craniata</taxon>
        <taxon>Vertebrata</taxon>
        <taxon>Euteleostomi</taxon>
        <taxon>Actinopterygii</taxon>
        <taxon>Neopterygii</taxon>
        <taxon>Teleostei</taxon>
        <taxon>Neoteleostei</taxon>
        <taxon>Acanthomorphata</taxon>
        <taxon>Eupercaria</taxon>
        <taxon>Tetraodontiformes</taxon>
        <taxon>Tetradontoidea</taxon>
        <taxon>Tetraodontidae</taxon>
        <taxon>Takifugu</taxon>
    </lineage>
</organism>
<evidence type="ECO:0000313" key="16">
    <source>
        <dbReference type="Ensembl" id="ENSTRUP00000056102.2"/>
    </source>
</evidence>
<keyword evidence="7" id="KW-0963">Cytoplasm</keyword>
<dbReference type="GO" id="GO:0005886">
    <property type="term" value="C:plasma membrane"/>
    <property type="evidence" value="ECO:0007669"/>
    <property type="project" value="UniProtKB-SubCell"/>
</dbReference>
<evidence type="ECO:0000256" key="5">
    <source>
        <dbReference type="ARBA" id="ARBA00022448"/>
    </source>
</evidence>
<keyword evidence="5" id="KW-0813">Transport</keyword>
<dbReference type="InterPro" id="IPR011019">
    <property type="entry name" value="KIND_dom"/>
</dbReference>
<proteinExistence type="inferred from homology"/>
<evidence type="ECO:0000256" key="8">
    <source>
        <dbReference type="ARBA" id="ARBA00022737"/>
    </source>
</evidence>
<dbReference type="GeneTree" id="ENSGT00990000205675"/>
<dbReference type="PROSITE" id="PS51377">
    <property type="entry name" value="KIND"/>
    <property type="match status" value="1"/>
</dbReference>
<evidence type="ECO:0000259" key="15">
    <source>
        <dbReference type="PROSITE" id="PS51377"/>
    </source>
</evidence>
<dbReference type="GO" id="GO:0036089">
    <property type="term" value="P:cleavage furrow formation"/>
    <property type="evidence" value="ECO:0007669"/>
    <property type="project" value="TreeGrafter"/>
</dbReference>
<dbReference type="GO" id="GO:0005856">
    <property type="term" value="C:cytoskeleton"/>
    <property type="evidence" value="ECO:0007669"/>
    <property type="project" value="UniProtKB-SubCell"/>
</dbReference>
<feature type="region of interest" description="Disordered" evidence="14">
    <location>
        <begin position="73"/>
        <end position="92"/>
    </location>
</feature>
<dbReference type="AlphaFoldDB" id="A0A3B5KRW9"/>
<reference evidence="16" key="2">
    <citation type="submission" date="2025-08" db="UniProtKB">
        <authorList>
            <consortium name="Ensembl"/>
        </authorList>
    </citation>
    <scope>IDENTIFICATION</scope>
</reference>
<dbReference type="GO" id="GO:0051639">
    <property type="term" value="P:actin filament network formation"/>
    <property type="evidence" value="ECO:0007669"/>
    <property type="project" value="TreeGrafter"/>
</dbReference>
<comment type="subcellular location">
    <subcellularLocation>
        <location evidence="3">Cell membrane</location>
        <topology evidence="3">Peripheral membrane protein</topology>
        <orientation evidence="3">Cytoplasmic side</orientation>
    </subcellularLocation>
    <subcellularLocation>
        <location evidence="2">Cytoplasm</location>
        <location evidence="2">Cytoskeleton</location>
    </subcellularLocation>
    <subcellularLocation>
        <location evidence="1">Cytoplasmic vesicle membrane</location>
        <topology evidence="1">Peripheral membrane protein</topology>
        <orientation evidence="1">Cytoplasmic side</orientation>
    </subcellularLocation>
</comment>
<protein>
    <recommendedName>
        <fullName evidence="15">KIND domain-containing protein</fullName>
    </recommendedName>
</protein>
<dbReference type="InParanoid" id="A0A3B5KRW9"/>
<dbReference type="GO" id="GO:0015031">
    <property type="term" value="P:protein transport"/>
    <property type="evidence" value="ECO:0007669"/>
    <property type="project" value="UniProtKB-KW"/>
</dbReference>
<dbReference type="InterPro" id="IPR029901">
    <property type="entry name" value="Spire"/>
</dbReference>
<keyword evidence="13" id="KW-0968">Cytoplasmic vesicle</keyword>
<reference evidence="16" key="3">
    <citation type="submission" date="2025-09" db="UniProtKB">
        <authorList>
            <consortium name="Ensembl"/>
        </authorList>
    </citation>
    <scope>IDENTIFICATION</scope>
</reference>
<keyword evidence="12" id="KW-0206">Cytoskeleton</keyword>
<feature type="domain" description="KIND" evidence="15">
    <location>
        <begin position="26"/>
        <end position="92"/>
    </location>
</feature>
<dbReference type="GO" id="GO:0030041">
    <property type="term" value="P:actin filament polymerization"/>
    <property type="evidence" value="ECO:0007669"/>
    <property type="project" value="TreeGrafter"/>
</dbReference>
<dbReference type="Gene3D" id="1.10.510.10">
    <property type="entry name" value="Transferase(Phosphotransferase) domain 1"/>
    <property type="match status" value="1"/>
</dbReference>
<evidence type="ECO:0000256" key="14">
    <source>
        <dbReference type="SAM" id="MobiDB-lite"/>
    </source>
</evidence>
<evidence type="ECO:0000256" key="7">
    <source>
        <dbReference type="ARBA" id="ARBA00022490"/>
    </source>
</evidence>
<dbReference type="GO" id="GO:0003779">
    <property type="term" value="F:actin binding"/>
    <property type="evidence" value="ECO:0007669"/>
    <property type="project" value="UniProtKB-KW"/>
</dbReference>
<keyword evidence="10" id="KW-0472">Membrane</keyword>
<feature type="compositionally biased region" description="Polar residues" evidence="14">
    <location>
        <begin position="75"/>
        <end position="92"/>
    </location>
</feature>
<evidence type="ECO:0000256" key="4">
    <source>
        <dbReference type="ARBA" id="ARBA00010956"/>
    </source>
</evidence>
<evidence type="ECO:0000256" key="1">
    <source>
        <dbReference type="ARBA" id="ARBA00004180"/>
    </source>
</evidence>
<dbReference type="GO" id="GO:0030659">
    <property type="term" value="C:cytoplasmic vesicle membrane"/>
    <property type="evidence" value="ECO:0007669"/>
    <property type="project" value="UniProtKB-SubCell"/>
</dbReference>
<dbReference type="PANTHER" id="PTHR21345:SF5">
    <property type="entry name" value="PROTEIN SPIRE HOMOLOG 2"/>
    <property type="match status" value="1"/>
</dbReference>
<keyword evidence="6" id="KW-1003">Cell membrane</keyword>
<dbReference type="PANTHER" id="PTHR21345">
    <property type="entry name" value="SPIRE"/>
    <property type="match status" value="1"/>
</dbReference>
<keyword evidence="8" id="KW-0677">Repeat</keyword>
<name>A0A3B5KRW9_TAKRU</name>
<sequence>ERRGGQECAKGFTGLGSRDLSEPRELSVEEVLKSYEQRINEEQAWAVCYQCCSGFRVPRPPTAGFGVFGCPSKPKSPSNNFLPCASSSGHVR</sequence>
<dbReference type="Pfam" id="PF16474">
    <property type="entry name" value="KIND"/>
    <property type="match status" value="1"/>
</dbReference>
<keyword evidence="11" id="KW-0009">Actin-binding</keyword>
<dbReference type="GO" id="GO:0008017">
    <property type="term" value="F:microtubule binding"/>
    <property type="evidence" value="ECO:0007669"/>
    <property type="project" value="TreeGrafter"/>
</dbReference>
<dbReference type="GO" id="GO:0005938">
    <property type="term" value="C:cell cortex"/>
    <property type="evidence" value="ECO:0007669"/>
    <property type="project" value="TreeGrafter"/>
</dbReference>
<dbReference type="GO" id="GO:0051295">
    <property type="term" value="P:establishment of meiotic spindle localization"/>
    <property type="evidence" value="ECO:0007669"/>
    <property type="project" value="TreeGrafter"/>
</dbReference>
<reference evidence="16 17" key="1">
    <citation type="journal article" date="2011" name="Genome Biol. Evol.">
        <title>Integration of the genetic map and genome assembly of fugu facilitates insights into distinct features of genome evolution in teleosts and mammals.</title>
        <authorList>
            <person name="Kai W."/>
            <person name="Kikuchi K."/>
            <person name="Tohari S."/>
            <person name="Chew A.K."/>
            <person name="Tay A."/>
            <person name="Fujiwara A."/>
            <person name="Hosoya S."/>
            <person name="Suetake H."/>
            <person name="Naruse K."/>
            <person name="Brenner S."/>
            <person name="Suzuki Y."/>
            <person name="Venkatesh B."/>
        </authorList>
    </citation>
    <scope>NUCLEOTIDE SEQUENCE [LARGE SCALE GENOMIC DNA]</scope>
</reference>
<accession>A0A3B5KRW9</accession>
<dbReference type="Proteomes" id="UP000005226">
    <property type="component" value="Chromosome 9"/>
</dbReference>
<dbReference type="STRING" id="31033.ENSTRUP00000049884"/>
<dbReference type="GO" id="GO:0048193">
    <property type="term" value="P:Golgi vesicle transport"/>
    <property type="evidence" value="ECO:0007669"/>
    <property type="project" value="TreeGrafter"/>
</dbReference>
<evidence type="ECO:0000256" key="12">
    <source>
        <dbReference type="ARBA" id="ARBA00023212"/>
    </source>
</evidence>
<evidence type="ECO:0000313" key="17">
    <source>
        <dbReference type="Proteomes" id="UP000005226"/>
    </source>
</evidence>
<evidence type="ECO:0000256" key="11">
    <source>
        <dbReference type="ARBA" id="ARBA00023203"/>
    </source>
</evidence>
<keyword evidence="17" id="KW-1185">Reference proteome</keyword>
<dbReference type="Ensembl" id="ENSTRUT00000055768.2">
    <property type="protein sequence ID" value="ENSTRUP00000056102.2"/>
    <property type="gene ID" value="ENSTRUG00000029156.1"/>
</dbReference>
<keyword evidence="9" id="KW-0653">Protein transport</keyword>
<comment type="similarity">
    <text evidence="4">Belongs to the spire family.</text>
</comment>
<evidence type="ECO:0000256" key="9">
    <source>
        <dbReference type="ARBA" id="ARBA00022927"/>
    </source>
</evidence>
<dbReference type="GO" id="GO:0040038">
    <property type="term" value="P:polar body extrusion after meiotic divisions"/>
    <property type="evidence" value="ECO:0007669"/>
    <property type="project" value="TreeGrafter"/>
</dbReference>
<dbReference type="GO" id="GO:0045010">
    <property type="term" value="P:actin nucleation"/>
    <property type="evidence" value="ECO:0007669"/>
    <property type="project" value="InterPro"/>
</dbReference>
<evidence type="ECO:0000256" key="13">
    <source>
        <dbReference type="ARBA" id="ARBA00023329"/>
    </source>
</evidence>
<evidence type="ECO:0000256" key="2">
    <source>
        <dbReference type="ARBA" id="ARBA00004245"/>
    </source>
</evidence>
<evidence type="ECO:0000256" key="10">
    <source>
        <dbReference type="ARBA" id="ARBA00023136"/>
    </source>
</evidence>
<feature type="region of interest" description="Disordered" evidence="14">
    <location>
        <begin position="1"/>
        <end position="20"/>
    </location>
</feature>